<dbReference type="OrthoDB" id="9807087at2"/>
<dbReference type="Gene3D" id="1.20.1290.10">
    <property type="entry name" value="AhpD-like"/>
    <property type="match status" value="1"/>
</dbReference>
<proteinExistence type="predicted"/>
<evidence type="ECO:0000313" key="2">
    <source>
        <dbReference type="Proteomes" id="UP000298264"/>
    </source>
</evidence>
<dbReference type="AlphaFoldDB" id="A0A4R9LTG1"/>
<accession>A0A4R9LTG1</accession>
<gene>
    <name evidence="1" type="ORF">EHS11_03960</name>
</gene>
<dbReference type="InterPro" id="IPR029032">
    <property type="entry name" value="AhpD-like"/>
</dbReference>
<evidence type="ECO:0008006" key="3">
    <source>
        <dbReference type="Google" id="ProtNLM"/>
    </source>
</evidence>
<sequence>MSRISLTEYNSASKDVKKEYDYQIDKNGRITNMKRTLLHSLPSYKAYMEWYVLKDEIVPFLGERAFTIFSHAISAETDCLICSTFFRRILIEWGENPESLKLNQREQLLVDFGREIVNRSNKVSDSLFVQLKEVFSEKEIVLLTSFAGIMIATNLLNNVLKIPLDEYLEPFTKAKGKSHE</sequence>
<name>A0A4R9LTG1_9LEPT</name>
<evidence type="ECO:0000313" key="1">
    <source>
        <dbReference type="EMBL" id="TGN13395.1"/>
    </source>
</evidence>
<dbReference type="EMBL" id="RQHV01000029">
    <property type="protein sequence ID" value="TGN13395.1"/>
    <property type="molecule type" value="Genomic_DNA"/>
</dbReference>
<keyword evidence="2" id="KW-1185">Reference proteome</keyword>
<dbReference type="SUPFAM" id="SSF69118">
    <property type="entry name" value="AhpD-like"/>
    <property type="match status" value="1"/>
</dbReference>
<reference evidence="1" key="1">
    <citation type="journal article" date="2019" name="PLoS Negl. Trop. Dis.">
        <title>Revisiting the worldwide diversity of Leptospira species in the environment.</title>
        <authorList>
            <person name="Vincent A.T."/>
            <person name="Schiettekatte O."/>
            <person name="Bourhy P."/>
            <person name="Veyrier F.J."/>
            <person name="Picardeau M."/>
        </authorList>
    </citation>
    <scope>NUCLEOTIDE SEQUENCE [LARGE SCALE GENOMIC DNA]</scope>
    <source>
        <strain evidence="1">201400974</strain>
    </source>
</reference>
<protein>
    <recommendedName>
        <fullName evidence="3">Carboxymuconolactone decarboxylase family protein</fullName>
    </recommendedName>
</protein>
<dbReference type="Proteomes" id="UP000298264">
    <property type="component" value="Unassembled WGS sequence"/>
</dbReference>
<dbReference type="RefSeq" id="WP_135763119.1">
    <property type="nucleotide sequence ID" value="NZ_RQHV01000029.1"/>
</dbReference>
<comment type="caution">
    <text evidence="1">The sequence shown here is derived from an EMBL/GenBank/DDBJ whole genome shotgun (WGS) entry which is preliminary data.</text>
</comment>
<organism evidence="1 2">
    <name type="scientific">Leptospira ilyithenensis</name>
    <dbReference type="NCBI Taxonomy" id="2484901"/>
    <lineage>
        <taxon>Bacteria</taxon>
        <taxon>Pseudomonadati</taxon>
        <taxon>Spirochaetota</taxon>
        <taxon>Spirochaetia</taxon>
        <taxon>Leptospirales</taxon>
        <taxon>Leptospiraceae</taxon>
        <taxon>Leptospira</taxon>
    </lineage>
</organism>